<dbReference type="Proteomes" id="UP000011666">
    <property type="component" value="Unassembled WGS sequence"/>
</dbReference>
<comment type="caution">
    <text evidence="2">The sequence shown here is derived from an EMBL/GenBank/DDBJ whole genome shotgun (WGS) entry which is preliminary data.</text>
</comment>
<dbReference type="OrthoDB" id="5187452at2"/>
<dbReference type="RefSeq" id="WP_007623956.1">
    <property type="nucleotide sequence ID" value="NZ_BANX01000032.1"/>
</dbReference>
<gene>
    <name evidence="2" type="ORF">GS4_32_01050</name>
</gene>
<evidence type="ECO:0008006" key="4">
    <source>
        <dbReference type="Google" id="ProtNLM"/>
    </source>
</evidence>
<evidence type="ECO:0000256" key="1">
    <source>
        <dbReference type="SAM" id="MobiDB-lite"/>
    </source>
</evidence>
<dbReference type="EMBL" id="BANX01000032">
    <property type="protein sequence ID" value="GAC70161.1"/>
    <property type="molecule type" value="Genomic_DNA"/>
</dbReference>
<proteinExistence type="predicted"/>
<protein>
    <recommendedName>
        <fullName evidence="4">DUF1542 domain-containing protein</fullName>
    </recommendedName>
</protein>
<sequence>MGALILIAIIVVIVVGVVVISQQRSGASQARALDDAKADARQSIERLGGQVFMLVGDGPASKQALADAGERYTAAGSQIEQAQSVAQAKLAKQTAIEGLYYIRAARTAMDLDPGPAIAELEGQNSAGAVTEDRKVDFEGRQIEASPNPSDRTPNYYPGGRVAGRPVPAGWYSEPWWKPALVAGAWGIGSMFLFSAMFSGMAGVGYDAQAFESGAGDGSDFGGADGGGADGGGGDDFGGGGDDFGGGGDGGGFDFGGGDGGGMDFGGFDF</sequence>
<evidence type="ECO:0000313" key="2">
    <source>
        <dbReference type="EMBL" id="GAC70161.1"/>
    </source>
</evidence>
<name>M0QPF8_9ACTN</name>
<dbReference type="AlphaFoldDB" id="M0QPF8"/>
<feature type="region of interest" description="Disordered" evidence="1">
    <location>
        <begin position="216"/>
        <end position="255"/>
    </location>
</feature>
<reference evidence="2 3" key="1">
    <citation type="submission" date="2013-01" db="EMBL/GenBank/DDBJ databases">
        <title>Whole genome shotgun sequence of Gordonia soli NBRC 108243.</title>
        <authorList>
            <person name="Isaki-Nakamura S."/>
            <person name="Hosoyama A."/>
            <person name="Tsuchikane K."/>
            <person name="Ando Y."/>
            <person name="Baba S."/>
            <person name="Ohji S."/>
            <person name="Hamada M."/>
            <person name="Tamura T."/>
            <person name="Yamazoe A."/>
            <person name="Yamazaki S."/>
            <person name="Fujita N."/>
        </authorList>
    </citation>
    <scope>NUCLEOTIDE SEQUENCE [LARGE SCALE GENOMIC DNA]</scope>
    <source>
        <strain evidence="2 3">NBRC 108243</strain>
    </source>
</reference>
<dbReference type="STRING" id="1223545.GS4_32_01050"/>
<accession>M0QPF8</accession>
<keyword evidence="3" id="KW-1185">Reference proteome</keyword>
<evidence type="ECO:0000313" key="3">
    <source>
        <dbReference type="Proteomes" id="UP000011666"/>
    </source>
</evidence>
<dbReference type="eggNOG" id="ENOG502ZCEC">
    <property type="taxonomic scope" value="Bacteria"/>
</dbReference>
<organism evidence="2 3">
    <name type="scientific">Gordonia soli NBRC 108243</name>
    <dbReference type="NCBI Taxonomy" id="1223545"/>
    <lineage>
        <taxon>Bacteria</taxon>
        <taxon>Bacillati</taxon>
        <taxon>Actinomycetota</taxon>
        <taxon>Actinomycetes</taxon>
        <taxon>Mycobacteriales</taxon>
        <taxon>Gordoniaceae</taxon>
        <taxon>Gordonia</taxon>
    </lineage>
</organism>